<reference evidence="2" key="1">
    <citation type="submission" date="2016-04" db="EMBL/GenBank/DDBJ databases">
        <title>Fast-growing isolate from the root nodules of Vavilovia formosa.</title>
        <authorList>
            <person name="Kimeklis A."/>
            <person name="Safronova V."/>
            <person name="Belimov A."/>
            <person name="Andronov E."/>
        </authorList>
    </citation>
    <scope>NUCLEOTIDE SEQUENCE [LARGE SCALE GENOMIC DNA]</scope>
    <source>
        <strain evidence="2">Vaf-46</strain>
    </source>
</reference>
<protein>
    <recommendedName>
        <fullName evidence="1">Integrase catalytic domain-containing protein</fullName>
    </recommendedName>
</protein>
<feature type="domain" description="Integrase catalytic" evidence="1">
    <location>
        <begin position="6"/>
        <end position="56"/>
    </location>
</feature>
<evidence type="ECO:0000259" key="1">
    <source>
        <dbReference type="Pfam" id="PF13683"/>
    </source>
</evidence>
<dbReference type="GO" id="GO:0015074">
    <property type="term" value="P:DNA integration"/>
    <property type="evidence" value="ECO:0007669"/>
    <property type="project" value="InterPro"/>
</dbReference>
<dbReference type="SUPFAM" id="SSF53098">
    <property type="entry name" value="Ribonuclease H-like"/>
    <property type="match status" value="1"/>
</dbReference>
<name>A0A179BX58_RHILE</name>
<evidence type="ECO:0000313" key="2">
    <source>
        <dbReference type="EMBL" id="OAP96247.1"/>
    </source>
</evidence>
<gene>
    <name evidence="2" type="ORF">A4U53_38575</name>
</gene>
<organism evidence="2">
    <name type="scientific">Rhizobium leguminosarum</name>
    <dbReference type="NCBI Taxonomy" id="384"/>
    <lineage>
        <taxon>Bacteria</taxon>
        <taxon>Pseudomonadati</taxon>
        <taxon>Pseudomonadota</taxon>
        <taxon>Alphaproteobacteria</taxon>
        <taxon>Hyphomicrobiales</taxon>
        <taxon>Rhizobiaceae</taxon>
        <taxon>Rhizobium/Agrobacterium group</taxon>
        <taxon>Rhizobium</taxon>
    </lineage>
</organism>
<dbReference type="InterPro" id="IPR001584">
    <property type="entry name" value="Integrase_cat-core"/>
</dbReference>
<comment type="caution">
    <text evidence="2">The sequence shown here is derived from an EMBL/GenBank/DDBJ whole genome shotgun (WGS) entry which is preliminary data.</text>
</comment>
<dbReference type="Pfam" id="PF13683">
    <property type="entry name" value="rve_3"/>
    <property type="match status" value="1"/>
</dbReference>
<dbReference type="EMBL" id="LWBS01000065">
    <property type="protein sequence ID" value="OAP96247.1"/>
    <property type="molecule type" value="Genomic_DNA"/>
</dbReference>
<dbReference type="AlphaFoldDB" id="A0A179BX58"/>
<proteinExistence type="predicted"/>
<dbReference type="InterPro" id="IPR012337">
    <property type="entry name" value="RNaseH-like_sf"/>
</dbReference>
<accession>A0A179BX58</accession>
<sequence length="66" mass="7820">MLLDRKIKISMDGKGAWRDNVFVERLWRSVKYEEIYLKAYDSVREARASIGKYLRWKAVVLVADGR</sequence>